<protein>
    <recommendedName>
        <fullName evidence="6 12">1-(5-phosphoribosyl)-5-[(5-phosphoribosylamino)methylideneamino] imidazole-4-carboxamide isomerase</fullName>
        <ecNumber evidence="5 12">5.3.1.16</ecNumber>
    </recommendedName>
    <alternativeName>
        <fullName evidence="11 12">Phosphoribosylformimino-5-aminoimidazole carboxamide ribotide isomerase</fullName>
    </alternativeName>
</protein>
<feature type="active site" description="Proton donor" evidence="12">
    <location>
        <position position="129"/>
    </location>
</feature>
<dbReference type="Pfam" id="PF00977">
    <property type="entry name" value="His_biosynth"/>
    <property type="match status" value="1"/>
</dbReference>
<accession>A0ABN0SYQ3</accession>
<keyword evidence="16" id="KW-1185">Reference proteome</keyword>
<evidence type="ECO:0000256" key="9">
    <source>
        <dbReference type="ARBA" id="ARBA00023102"/>
    </source>
</evidence>
<dbReference type="InterPro" id="IPR013785">
    <property type="entry name" value="Aldolase_TIM"/>
</dbReference>
<evidence type="ECO:0000313" key="16">
    <source>
        <dbReference type="Proteomes" id="UP001500399"/>
    </source>
</evidence>
<evidence type="ECO:0000256" key="10">
    <source>
        <dbReference type="ARBA" id="ARBA00023235"/>
    </source>
</evidence>
<evidence type="ECO:0000256" key="4">
    <source>
        <dbReference type="ARBA" id="ARBA00009667"/>
    </source>
</evidence>
<dbReference type="GO" id="GO:0016853">
    <property type="term" value="F:isomerase activity"/>
    <property type="evidence" value="ECO:0007669"/>
    <property type="project" value="UniProtKB-KW"/>
</dbReference>
<dbReference type="InterPro" id="IPR044524">
    <property type="entry name" value="Isoase_HisA-like"/>
</dbReference>
<comment type="subcellular location">
    <subcellularLocation>
        <location evidence="2 12 14">Cytoplasm</location>
    </subcellularLocation>
</comment>
<keyword evidence="10 12" id="KW-0413">Isomerase</keyword>
<evidence type="ECO:0000256" key="7">
    <source>
        <dbReference type="ARBA" id="ARBA00022490"/>
    </source>
</evidence>
<dbReference type="RefSeq" id="WP_304988304.1">
    <property type="nucleotide sequence ID" value="NZ_BAAACR010000004.1"/>
</dbReference>
<dbReference type="CDD" id="cd04732">
    <property type="entry name" value="HisA"/>
    <property type="match status" value="1"/>
</dbReference>
<evidence type="ECO:0000256" key="13">
    <source>
        <dbReference type="RuleBase" id="RU003657"/>
    </source>
</evidence>
<dbReference type="EC" id="5.3.1.16" evidence="5 12"/>
<dbReference type="HAMAP" id="MF_01014">
    <property type="entry name" value="HisA"/>
    <property type="match status" value="1"/>
</dbReference>
<keyword evidence="9 12" id="KW-0368">Histidine biosynthesis</keyword>
<evidence type="ECO:0000256" key="6">
    <source>
        <dbReference type="ARBA" id="ARBA00018464"/>
    </source>
</evidence>
<evidence type="ECO:0000256" key="11">
    <source>
        <dbReference type="ARBA" id="ARBA00030547"/>
    </source>
</evidence>
<dbReference type="EMBL" id="BAAACR010000004">
    <property type="protein sequence ID" value="GAA0206880.1"/>
    <property type="molecule type" value="Genomic_DNA"/>
</dbReference>
<dbReference type="SUPFAM" id="SSF51366">
    <property type="entry name" value="Ribulose-phoshate binding barrel"/>
    <property type="match status" value="1"/>
</dbReference>
<dbReference type="InterPro" id="IPR006063">
    <property type="entry name" value="HisA_bact_arch"/>
</dbReference>
<evidence type="ECO:0000256" key="14">
    <source>
        <dbReference type="RuleBase" id="RU003658"/>
    </source>
</evidence>
<dbReference type="Gene3D" id="3.20.20.70">
    <property type="entry name" value="Aldolase class I"/>
    <property type="match status" value="1"/>
</dbReference>
<gene>
    <name evidence="12 15" type="primary">hisA</name>
    <name evidence="15" type="ORF">GCM10008919_07670</name>
</gene>
<proteinExistence type="inferred from homology"/>
<dbReference type="PANTHER" id="PTHR43090">
    <property type="entry name" value="1-(5-PHOSPHORIBOSYL)-5-[(5-PHOSPHORIBOSYLAMINO)METHYLIDENEAMINO] IMIDAZOLE-4-CARBOXAMIDE ISOMERASE"/>
    <property type="match status" value="1"/>
</dbReference>
<evidence type="ECO:0000256" key="5">
    <source>
        <dbReference type="ARBA" id="ARBA00012550"/>
    </source>
</evidence>
<name>A0ABN0SYQ3_9FIRM</name>
<evidence type="ECO:0000256" key="8">
    <source>
        <dbReference type="ARBA" id="ARBA00022605"/>
    </source>
</evidence>
<evidence type="ECO:0000256" key="1">
    <source>
        <dbReference type="ARBA" id="ARBA00000901"/>
    </source>
</evidence>
<dbReference type="InterPro" id="IPR023016">
    <property type="entry name" value="HisA/PriA"/>
</dbReference>
<evidence type="ECO:0000256" key="12">
    <source>
        <dbReference type="HAMAP-Rule" id="MF_01014"/>
    </source>
</evidence>
<comment type="catalytic activity">
    <reaction evidence="1 12 14">
        <text>1-(5-phospho-beta-D-ribosyl)-5-[(5-phospho-beta-D-ribosylamino)methylideneamino]imidazole-4-carboxamide = 5-[(5-phospho-1-deoxy-D-ribulos-1-ylimino)methylamino]-1-(5-phospho-beta-D-ribosyl)imidazole-4-carboxamide</text>
        <dbReference type="Rhea" id="RHEA:15469"/>
        <dbReference type="ChEBI" id="CHEBI:58435"/>
        <dbReference type="ChEBI" id="CHEBI:58525"/>
        <dbReference type="EC" id="5.3.1.16"/>
    </reaction>
</comment>
<evidence type="ECO:0000256" key="3">
    <source>
        <dbReference type="ARBA" id="ARBA00005133"/>
    </source>
</evidence>
<sequence length="240" mass="25223">MIIFPAIDLRDGKCVRLLKGDFSQETIYSSAPEDVALRWTQEGAEYLHVVDLDGALAGKPKNTEVIKKILSNVQIPVELGGGIRTLEMIENTLALGVTRVILGSAAVQNRDLVKEACRLYGDRIVVGIDAKDGIAAVDGWGISSGISAVELAKELASYGLKTIIYTDIARDGTLSGVNIEATANLATSSGVDIVASGGVKSLEDIHALKERETDGVVGVIAGKSIYEGTLSLSEAIAAAR</sequence>
<dbReference type="NCBIfam" id="TIGR00007">
    <property type="entry name" value="1-(5-phosphoribosyl)-5-[(5-phosphoribosylamino)methylideneamino]imidazole-4-carboxamide isomerase"/>
    <property type="match status" value="1"/>
</dbReference>
<evidence type="ECO:0000256" key="2">
    <source>
        <dbReference type="ARBA" id="ARBA00004496"/>
    </source>
</evidence>
<dbReference type="InterPro" id="IPR006062">
    <property type="entry name" value="His_biosynth"/>
</dbReference>
<comment type="similarity">
    <text evidence="4 12 13">Belongs to the HisA/HisF family.</text>
</comment>
<comment type="pathway">
    <text evidence="3 12 14">Amino-acid biosynthesis; L-histidine biosynthesis; L-histidine from 5-phospho-alpha-D-ribose 1-diphosphate: step 4/9.</text>
</comment>
<dbReference type="InterPro" id="IPR011060">
    <property type="entry name" value="RibuloseP-bd_barrel"/>
</dbReference>
<evidence type="ECO:0000313" key="15">
    <source>
        <dbReference type="EMBL" id="GAA0206880.1"/>
    </source>
</evidence>
<dbReference type="PANTHER" id="PTHR43090:SF2">
    <property type="entry name" value="1-(5-PHOSPHORIBOSYL)-5-[(5-PHOSPHORIBOSYLAMINO)METHYLIDENEAMINO] IMIDAZOLE-4-CARBOXAMIDE ISOMERASE"/>
    <property type="match status" value="1"/>
</dbReference>
<dbReference type="Proteomes" id="UP001500399">
    <property type="component" value="Unassembled WGS sequence"/>
</dbReference>
<keyword evidence="7 12" id="KW-0963">Cytoplasm</keyword>
<organism evidence="15 16">
    <name type="scientific">Selenomonas dianae</name>
    <dbReference type="NCBI Taxonomy" id="135079"/>
    <lineage>
        <taxon>Bacteria</taxon>
        <taxon>Bacillati</taxon>
        <taxon>Bacillota</taxon>
        <taxon>Negativicutes</taxon>
        <taxon>Selenomonadales</taxon>
        <taxon>Selenomonadaceae</taxon>
        <taxon>Selenomonas</taxon>
    </lineage>
</organism>
<feature type="active site" description="Proton acceptor" evidence="12">
    <location>
        <position position="8"/>
    </location>
</feature>
<keyword evidence="8 12" id="KW-0028">Amino-acid biosynthesis</keyword>
<comment type="caution">
    <text evidence="15">The sequence shown here is derived from an EMBL/GenBank/DDBJ whole genome shotgun (WGS) entry which is preliminary data.</text>
</comment>
<reference evidence="15 16" key="1">
    <citation type="journal article" date="2019" name="Int. J. Syst. Evol. Microbiol.">
        <title>The Global Catalogue of Microorganisms (GCM) 10K type strain sequencing project: providing services to taxonomists for standard genome sequencing and annotation.</title>
        <authorList>
            <consortium name="The Broad Institute Genomics Platform"/>
            <consortium name="The Broad Institute Genome Sequencing Center for Infectious Disease"/>
            <person name="Wu L."/>
            <person name="Ma J."/>
        </authorList>
    </citation>
    <scope>NUCLEOTIDE SEQUENCE [LARGE SCALE GENOMIC DNA]</scope>
    <source>
        <strain evidence="15 16">JCM 8542</strain>
    </source>
</reference>